<evidence type="ECO:0000313" key="3">
    <source>
        <dbReference type="Proteomes" id="UP001373714"/>
    </source>
</evidence>
<evidence type="ECO:0000256" key="1">
    <source>
        <dbReference type="SAM" id="SignalP"/>
    </source>
</evidence>
<dbReference type="AlphaFoldDB" id="A0AAV9V8Q7"/>
<reference evidence="2 3" key="1">
    <citation type="submission" date="2019-10" db="EMBL/GenBank/DDBJ databases">
        <authorList>
            <person name="Palmer J.M."/>
        </authorList>
    </citation>
    <scope>NUCLEOTIDE SEQUENCE [LARGE SCALE GENOMIC DNA]</scope>
    <source>
        <strain evidence="2 3">TWF730</strain>
    </source>
</reference>
<gene>
    <name evidence="2" type="ORF">TWF730_007372</name>
</gene>
<dbReference type="EMBL" id="JAVHNS010000004">
    <property type="protein sequence ID" value="KAK6358018.1"/>
    <property type="molecule type" value="Genomic_DNA"/>
</dbReference>
<name>A0AAV9V8Q7_9PEZI</name>
<dbReference type="Gene3D" id="2.60.120.260">
    <property type="entry name" value="Galactose-binding domain-like"/>
    <property type="match status" value="1"/>
</dbReference>
<organism evidence="2 3">
    <name type="scientific">Orbilia blumenaviensis</name>
    <dbReference type="NCBI Taxonomy" id="1796055"/>
    <lineage>
        <taxon>Eukaryota</taxon>
        <taxon>Fungi</taxon>
        <taxon>Dikarya</taxon>
        <taxon>Ascomycota</taxon>
        <taxon>Pezizomycotina</taxon>
        <taxon>Orbiliomycetes</taxon>
        <taxon>Orbiliales</taxon>
        <taxon>Orbiliaceae</taxon>
        <taxon>Orbilia</taxon>
    </lineage>
</organism>
<evidence type="ECO:0000313" key="2">
    <source>
        <dbReference type="EMBL" id="KAK6358018.1"/>
    </source>
</evidence>
<evidence type="ECO:0008006" key="4">
    <source>
        <dbReference type="Google" id="ProtNLM"/>
    </source>
</evidence>
<accession>A0AAV9V8Q7</accession>
<dbReference type="Proteomes" id="UP001373714">
    <property type="component" value="Unassembled WGS sequence"/>
</dbReference>
<feature type="chain" id="PRO_5043440792" description="CBM-cenC domain-containing protein" evidence="1">
    <location>
        <begin position="18"/>
        <end position="332"/>
    </location>
</feature>
<proteinExistence type="predicted"/>
<sequence length="332" mass="36656">MMNSILYSILVAGIVYATPVDLAARGPCNANNCLRAIRGSTSIGLAYCSSYLDIRPDITVVYETAYTVTFGETTEHRSTFTDTITVTTGTVEATITAAPAPPAKRDEIPGKAVSNIEKKCSTNPVKIKSACDCLLSGRPKRTTTYTDYVGATETVPTLTQELYVVETKYVEARVTYLPLIKNSGFDDPVEPFRDWVIFGSGTGCDECTYEVAPNQSSSTSPNALKINWVGEKGVFMFQQEIPVETGKKYRFKFQYKIDSPSRANAWIPFSIGLTSKMVMGATNEWQTVESFTEEIFDFDTTTIQVSVYLSGAGPDDTETFYFDSFQVWEIAE</sequence>
<keyword evidence="1" id="KW-0732">Signal</keyword>
<feature type="signal peptide" evidence="1">
    <location>
        <begin position="1"/>
        <end position="17"/>
    </location>
</feature>
<dbReference type="InterPro" id="IPR008979">
    <property type="entry name" value="Galactose-bd-like_sf"/>
</dbReference>
<comment type="caution">
    <text evidence="2">The sequence shown here is derived from an EMBL/GenBank/DDBJ whole genome shotgun (WGS) entry which is preliminary data.</text>
</comment>
<protein>
    <recommendedName>
        <fullName evidence="4">CBM-cenC domain-containing protein</fullName>
    </recommendedName>
</protein>
<dbReference type="SUPFAM" id="SSF49785">
    <property type="entry name" value="Galactose-binding domain-like"/>
    <property type="match status" value="1"/>
</dbReference>
<keyword evidence="3" id="KW-1185">Reference proteome</keyword>